<dbReference type="EC" id="3.5.1.41" evidence="20"/>
<keyword evidence="9" id="KW-0479">Metal-binding</keyword>
<dbReference type="FunFam" id="3.20.20.370:FF:000004">
    <property type="entry name" value="Related to Chitin deacetylase"/>
    <property type="match status" value="1"/>
</dbReference>
<evidence type="ECO:0000256" key="11">
    <source>
        <dbReference type="ARBA" id="ARBA00022801"/>
    </source>
</evidence>
<evidence type="ECO:0000256" key="22">
    <source>
        <dbReference type="SAM" id="MobiDB-lite"/>
    </source>
</evidence>
<evidence type="ECO:0000256" key="7">
    <source>
        <dbReference type="ARBA" id="ARBA00022525"/>
    </source>
</evidence>
<evidence type="ECO:0000256" key="3">
    <source>
        <dbReference type="ARBA" id="ARBA00004609"/>
    </source>
</evidence>
<evidence type="ECO:0000256" key="10">
    <source>
        <dbReference type="ARBA" id="ARBA00022729"/>
    </source>
</evidence>
<keyword evidence="12" id="KW-0146">Chitin degradation</keyword>
<keyword evidence="17" id="KW-0449">Lipoprotein</keyword>
<accession>A0A5C3KU98</accession>
<keyword evidence="7" id="KW-0964">Secreted</keyword>
<dbReference type="EMBL" id="ML210340">
    <property type="protein sequence ID" value="TFK19438.1"/>
    <property type="molecule type" value="Genomic_DNA"/>
</dbReference>
<evidence type="ECO:0000256" key="21">
    <source>
        <dbReference type="ARBA" id="ARBA00048494"/>
    </source>
</evidence>
<evidence type="ECO:0000256" key="23">
    <source>
        <dbReference type="SAM" id="SignalP"/>
    </source>
</evidence>
<keyword evidence="15" id="KW-0119">Carbohydrate metabolism</keyword>
<evidence type="ECO:0000256" key="13">
    <source>
        <dbReference type="ARBA" id="ARBA00023136"/>
    </source>
</evidence>
<protein>
    <recommendedName>
        <fullName evidence="20">chitin deacetylase</fullName>
        <ecNumber evidence="20">3.5.1.41</ecNumber>
    </recommendedName>
</protein>
<comment type="subcellular location">
    <subcellularLocation>
        <location evidence="3">Cell membrane</location>
        <topology evidence="3">Lipid-anchor</topology>
        <topology evidence="3">GPI-anchor</topology>
    </subcellularLocation>
    <subcellularLocation>
        <location evidence="2">Secreted</location>
        <location evidence="2">Cell wall</location>
    </subcellularLocation>
</comment>
<feature type="domain" description="NodB homology" evidence="24">
    <location>
        <begin position="191"/>
        <end position="384"/>
    </location>
</feature>
<evidence type="ECO:0000256" key="4">
    <source>
        <dbReference type="ARBA" id="ARBA00010973"/>
    </source>
</evidence>
<feature type="signal peptide" evidence="23">
    <location>
        <begin position="1"/>
        <end position="19"/>
    </location>
</feature>
<organism evidence="25 26">
    <name type="scientific">Coprinopsis marcescibilis</name>
    <name type="common">Agaric fungus</name>
    <name type="synonym">Psathyrella marcescibilis</name>
    <dbReference type="NCBI Taxonomy" id="230819"/>
    <lineage>
        <taxon>Eukaryota</taxon>
        <taxon>Fungi</taxon>
        <taxon>Dikarya</taxon>
        <taxon>Basidiomycota</taxon>
        <taxon>Agaricomycotina</taxon>
        <taxon>Agaricomycetes</taxon>
        <taxon>Agaricomycetidae</taxon>
        <taxon>Agaricales</taxon>
        <taxon>Agaricineae</taxon>
        <taxon>Psathyrellaceae</taxon>
        <taxon>Coprinopsis</taxon>
    </lineage>
</organism>
<keyword evidence="8" id="KW-0336">GPI-anchor</keyword>
<keyword evidence="18" id="KW-0961">Cell wall biogenesis/degradation</keyword>
<dbReference type="GO" id="GO:0006032">
    <property type="term" value="P:chitin catabolic process"/>
    <property type="evidence" value="ECO:0007669"/>
    <property type="project" value="UniProtKB-KW"/>
</dbReference>
<dbReference type="GO" id="GO:0004099">
    <property type="term" value="F:chitin deacetylase activity"/>
    <property type="evidence" value="ECO:0007669"/>
    <property type="project" value="UniProtKB-EC"/>
</dbReference>
<dbReference type="PANTHER" id="PTHR10587:SF133">
    <property type="entry name" value="CHITIN DEACETYLASE 1-RELATED"/>
    <property type="match status" value="1"/>
</dbReference>
<evidence type="ECO:0000256" key="12">
    <source>
        <dbReference type="ARBA" id="ARBA00023024"/>
    </source>
</evidence>
<keyword evidence="10 23" id="KW-0732">Signal</keyword>
<keyword evidence="16" id="KW-0170">Cobalt</keyword>
<keyword evidence="19" id="KW-0624">Polysaccharide degradation</keyword>
<comment type="catalytic activity">
    <reaction evidence="21">
        <text>[(1-&gt;4)-N-acetyl-beta-D-glucosaminyl](n) + n H2O = chitosan + n acetate</text>
        <dbReference type="Rhea" id="RHEA:10464"/>
        <dbReference type="Rhea" id="RHEA-COMP:9593"/>
        <dbReference type="Rhea" id="RHEA-COMP:9597"/>
        <dbReference type="ChEBI" id="CHEBI:15377"/>
        <dbReference type="ChEBI" id="CHEBI:17029"/>
        <dbReference type="ChEBI" id="CHEBI:30089"/>
        <dbReference type="ChEBI" id="CHEBI:57704"/>
        <dbReference type="EC" id="3.5.1.41"/>
    </reaction>
    <physiologicalReaction direction="left-to-right" evidence="21">
        <dbReference type="Rhea" id="RHEA:10465"/>
    </physiologicalReaction>
</comment>
<gene>
    <name evidence="25" type="ORF">FA15DRAFT_626702</name>
</gene>
<dbReference type="GO" id="GO:0000272">
    <property type="term" value="P:polysaccharide catabolic process"/>
    <property type="evidence" value="ECO:0007669"/>
    <property type="project" value="UniProtKB-KW"/>
</dbReference>
<evidence type="ECO:0000256" key="2">
    <source>
        <dbReference type="ARBA" id="ARBA00004191"/>
    </source>
</evidence>
<evidence type="ECO:0000313" key="25">
    <source>
        <dbReference type="EMBL" id="TFK19438.1"/>
    </source>
</evidence>
<dbReference type="GO" id="GO:0005886">
    <property type="term" value="C:plasma membrane"/>
    <property type="evidence" value="ECO:0007669"/>
    <property type="project" value="UniProtKB-SubCell"/>
</dbReference>
<dbReference type="GO" id="GO:0071555">
    <property type="term" value="P:cell wall organization"/>
    <property type="evidence" value="ECO:0007669"/>
    <property type="project" value="UniProtKB-KW"/>
</dbReference>
<dbReference type="OrthoDB" id="407355at2759"/>
<evidence type="ECO:0000256" key="6">
    <source>
        <dbReference type="ARBA" id="ARBA00022512"/>
    </source>
</evidence>
<dbReference type="PANTHER" id="PTHR10587">
    <property type="entry name" value="GLYCOSYL TRANSFERASE-RELATED"/>
    <property type="match status" value="1"/>
</dbReference>
<name>A0A5C3KU98_COPMA</name>
<dbReference type="Pfam" id="PF01522">
    <property type="entry name" value="Polysacc_deac_1"/>
    <property type="match status" value="1"/>
</dbReference>
<dbReference type="Gene3D" id="3.20.20.370">
    <property type="entry name" value="Glycoside hydrolase/deacetylase"/>
    <property type="match status" value="1"/>
</dbReference>
<keyword evidence="11 25" id="KW-0378">Hydrolase</keyword>
<keyword evidence="13" id="KW-0472">Membrane</keyword>
<keyword evidence="6" id="KW-0134">Cell wall</keyword>
<comment type="cofactor">
    <cofactor evidence="1">
        <name>Co(2+)</name>
        <dbReference type="ChEBI" id="CHEBI:48828"/>
    </cofactor>
</comment>
<dbReference type="GO" id="GO:0009272">
    <property type="term" value="P:fungal-type cell wall biogenesis"/>
    <property type="evidence" value="ECO:0007669"/>
    <property type="project" value="UniProtKB-ARBA"/>
</dbReference>
<proteinExistence type="inferred from homology"/>
<dbReference type="InterPro" id="IPR011330">
    <property type="entry name" value="Glyco_hydro/deAcase_b/a-brl"/>
</dbReference>
<dbReference type="PROSITE" id="PS51677">
    <property type="entry name" value="NODB"/>
    <property type="match status" value="1"/>
</dbReference>
<evidence type="ECO:0000256" key="1">
    <source>
        <dbReference type="ARBA" id="ARBA00001941"/>
    </source>
</evidence>
<evidence type="ECO:0000256" key="18">
    <source>
        <dbReference type="ARBA" id="ARBA00023316"/>
    </source>
</evidence>
<evidence type="ECO:0000256" key="16">
    <source>
        <dbReference type="ARBA" id="ARBA00023285"/>
    </source>
</evidence>
<dbReference type="InterPro" id="IPR050248">
    <property type="entry name" value="Polysacc_deacetylase_ArnD"/>
</dbReference>
<evidence type="ECO:0000313" key="26">
    <source>
        <dbReference type="Proteomes" id="UP000307440"/>
    </source>
</evidence>
<dbReference type="GO" id="GO:0046872">
    <property type="term" value="F:metal ion binding"/>
    <property type="evidence" value="ECO:0007669"/>
    <property type="project" value="UniProtKB-KW"/>
</dbReference>
<dbReference type="AlphaFoldDB" id="A0A5C3KU98"/>
<evidence type="ECO:0000256" key="17">
    <source>
        <dbReference type="ARBA" id="ARBA00023288"/>
    </source>
</evidence>
<evidence type="ECO:0000256" key="19">
    <source>
        <dbReference type="ARBA" id="ARBA00023326"/>
    </source>
</evidence>
<dbReference type="SUPFAM" id="SSF88713">
    <property type="entry name" value="Glycoside hydrolase/deacetylase"/>
    <property type="match status" value="1"/>
</dbReference>
<feature type="region of interest" description="Disordered" evidence="22">
    <location>
        <begin position="413"/>
        <end position="461"/>
    </location>
</feature>
<evidence type="ECO:0000259" key="24">
    <source>
        <dbReference type="PROSITE" id="PS51677"/>
    </source>
</evidence>
<keyword evidence="14" id="KW-0325">Glycoprotein</keyword>
<evidence type="ECO:0000256" key="15">
    <source>
        <dbReference type="ARBA" id="ARBA00023277"/>
    </source>
</evidence>
<feature type="region of interest" description="Disordered" evidence="22">
    <location>
        <begin position="74"/>
        <end position="103"/>
    </location>
</feature>
<keyword evidence="5" id="KW-1003">Cell membrane</keyword>
<evidence type="ECO:0000256" key="14">
    <source>
        <dbReference type="ARBA" id="ARBA00023180"/>
    </source>
</evidence>
<evidence type="ECO:0000256" key="5">
    <source>
        <dbReference type="ARBA" id="ARBA00022475"/>
    </source>
</evidence>
<reference evidence="25 26" key="1">
    <citation type="journal article" date="2019" name="Nat. Ecol. Evol.">
        <title>Megaphylogeny resolves global patterns of mushroom evolution.</title>
        <authorList>
            <person name="Varga T."/>
            <person name="Krizsan K."/>
            <person name="Foldi C."/>
            <person name="Dima B."/>
            <person name="Sanchez-Garcia M."/>
            <person name="Sanchez-Ramirez S."/>
            <person name="Szollosi G.J."/>
            <person name="Szarkandi J.G."/>
            <person name="Papp V."/>
            <person name="Albert L."/>
            <person name="Andreopoulos W."/>
            <person name="Angelini C."/>
            <person name="Antonin V."/>
            <person name="Barry K.W."/>
            <person name="Bougher N.L."/>
            <person name="Buchanan P."/>
            <person name="Buyck B."/>
            <person name="Bense V."/>
            <person name="Catcheside P."/>
            <person name="Chovatia M."/>
            <person name="Cooper J."/>
            <person name="Damon W."/>
            <person name="Desjardin D."/>
            <person name="Finy P."/>
            <person name="Geml J."/>
            <person name="Haridas S."/>
            <person name="Hughes K."/>
            <person name="Justo A."/>
            <person name="Karasinski D."/>
            <person name="Kautmanova I."/>
            <person name="Kiss B."/>
            <person name="Kocsube S."/>
            <person name="Kotiranta H."/>
            <person name="LaButti K.M."/>
            <person name="Lechner B.E."/>
            <person name="Liimatainen K."/>
            <person name="Lipzen A."/>
            <person name="Lukacs Z."/>
            <person name="Mihaltcheva S."/>
            <person name="Morgado L.N."/>
            <person name="Niskanen T."/>
            <person name="Noordeloos M.E."/>
            <person name="Ohm R.A."/>
            <person name="Ortiz-Santana B."/>
            <person name="Ovrebo C."/>
            <person name="Racz N."/>
            <person name="Riley R."/>
            <person name="Savchenko A."/>
            <person name="Shiryaev A."/>
            <person name="Soop K."/>
            <person name="Spirin V."/>
            <person name="Szebenyi C."/>
            <person name="Tomsovsky M."/>
            <person name="Tulloss R.E."/>
            <person name="Uehling J."/>
            <person name="Grigoriev I.V."/>
            <person name="Vagvolgyi C."/>
            <person name="Papp T."/>
            <person name="Martin F.M."/>
            <person name="Miettinen O."/>
            <person name="Hibbett D.S."/>
            <person name="Nagy L.G."/>
        </authorList>
    </citation>
    <scope>NUCLEOTIDE SEQUENCE [LARGE SCALE GENOMIC DNA]</scope>
    <source>
        <strain evidence="25 26">CBS 121175</strain>
    </source>
</reference>
<feature type="chain" id="PRO_5022819809" description="chitin deacetylase" evidence="23">
    <location>
        <begin position="20"/>
        <end position="486"/>
    </location>
</feature>
<evidence type="ECO:0000256" key="8">
    <source>
        <dbReference type="ARBA" id="ARBA00022622"/>
    </source>
</evidence>
<comment type="similarity">
    <text evidence="4">Belongs to the polysaccharide deacetylase family.</text>
</comment>
<feature type="compositionally biased region" description="Low complexity" evidence="22">
    <location>
        <begin position="441"/>
        <end position="454"/>
    </location>
</feature>
<dbReference type="STRING" id="230819.A0A5C3KU98"/>
<keyword evidence="26" id="KW-1185">Reference proteome</keyword>
<dbReference type="Proteomes" id="UP000307440">
    <property type="component" value="Unassembled WGS sequence"/>
</dbReference>
<evidence type="ECO:0000256" key="20">
    <source>
        <dbReference type="ARBA" id="ARBA00024056"/>
    </source>
</evidence>
<sequence>MKTISALFVVSWLSLLVQAHSRHDGRNKHPLAVRQEEPAPADPTPSNQTSAAQPSFTFSLRATNPTAVPLSSIVSGVENRPTRDLPTTETAGARPTGVANAPGLPDLQAFRQVRESRYPTYNEVPPVDSPEVLIWKDEVSNSGIEIPSFGPTTDDGSCEANAAIAMDPERCWWTCGACDHENDISACSEKNHWGLTFDDGPAIYTPDLLQYLAEANLKATFFVVGSAVYFLPEILQAEYIAGHQIAIHSWSHRPLTTLTDDEIIAELGWSKQIIKDVIGVTPTQFRPPYGDIDNRVRAIALAMGLTPVMWTRSSGFAFNTQDFDVNGGQATVEQVLSNWGNIIESAASLDTGFISLQHDLYQQAVDVATGYILPDGLAHQPRFTIEPIITCVNMPLANSYIETNNNRTNPFAAQLGVRSSPTPTPNLPEVTGSGGGDRSPEPGSGPDNNNGNPDAAQSVNNSGATIQTPLSVLALVLGLLAAYAQI</sequence>
<evidence type="ECO:0000256" key="9">
    <source>
        <dbReference type="ARBA" id="ARBA00022723"/>
    </source>
</evidence>
<dbReference type="GO" id="GO:0098552">
    <property type="term" value="C:side of membrane"/>
    <property type="evidence" value="ECO:0007669"/>
    <property type="project" value="UniProtKB-KW"/>
</dbReference>
<dbReference type="InterPro" id="IPR002509">
    <property type="entry name" value="NODB_dom"/>
</dbReference>